<dbReference type="Pfam" id="PF01726">
    <property type="entry name" value="LexA_DNA_bind"/>
    <property type="match status" value="1"/>
</dbReference>
<evidence type="ECO:0000313" key="3">
    <source>
        <dbReference type="Proteomes" id="UP000656813"/>
    </source>
</evidence>
<dbReference type="EMBL" id="BMFV01000018">
    <property type="protein sequence ID" value="GGH83459.1"/>
    <property type="molecule type" value="Genomic_DNA"/>
</dbReference>
<reference evidence="2" key="2">
    <citation type="submission" date="2020-09" db="EMBL/GenBank/DDBJ databases">
        <authorList>
            <person name="Sun Q."/>
            <person name="Zhou Y."/>
        </authorList>
    </citation>
    <scope>NUCLEOTIDE SEQUENCE</scope>
    <source>
        <strain evidence="2">CGMCC 1.12777</strain>
    </source>
</reference>
<evidence type="ECO:0000313" key="2">
    <source>
        <dbReference type="EMBL" id="GGH83459.1"/>
    </source>
</evidence>
<protein>
    <recommendedName>
        <fullName evidence="1">LexA repressor DNA-binding domain-containing protein</fullName>
    </recommendedName>
</protein>
<comment type="caution">
    <text evidence="2">The sequence shown here is derived from an EMBL/GenBank/DDBJ whole genome shotgun (WGS) entry which is preliminary data.</text>
</comment>
<dbReference type="InterPro" id="IPR036390">
    <property type="entry name" value="WH_DNA-bd_sf"/>
</dbReference>
<dbReference type="PANTHER" id="PTHR33516:SF2">
    <property type="entry name" value="LEXA REPRESSOR-RELATED"/>
    <property type="match status" value="1"/>
</dbReference>
<proteinExistence type="predicted"/>
<dbReference type="AlphaFoldDB" id="A0A8J3EMG0"/>
<feature type="domain" description="LexA repressor DNA-binding" evidence="1">
    <location>
        <begin position="3"/>
        <end position="64"/>
    </location>
</feature>
<name>A0A8J3EMG0_9BACL</name>
<accession>A0A8J3EMG0</accession>
<dbReference type="GO" id="GO:0006508">
    <property type="term" value="P:proteolysis"/>
    <property type="evidence" value="ECO:0007669"/>
    <property type="project" value="InterPro"/>
</dbReference>
<dbReference type="InterPro" id="IPR006199">
    <property type="entry name" value="LexA_DNA-bd_dom"/>
</dbReference>
<organism evidence="2 3">
    <name type="scientific">Pullulanibacillus pueri</name>
    <dbReference type="NCBI Taxonomy" id="1437324"/>
    <lineage>
        <taxon>Bacteria</taxon>
        <taxon>Bacillati</taxon>
        <taxon>Bacillota</taxon>
        <taxon>Bacilli</taxon>
        <taxon>Bacillales</taxon>
        <taxon>Sporolactobacillaceae</taxon>
        <taxon>Pullulanibacillus</taxon>
    </lineage>
</organism>
<dbReference type="InterPro" id="IPR036388">
    <property type="entry name" value="WH-like_DNA-bd_sf"/>
</dbReference>
<gene>
    <name evidence="2" type="ORF">GCM10007096_24360</name>
</gene>
<dbReference type="Gene3D" id="1.10.10.10">
    <property type="entry name" value="Winged helix-like DNA-binding domain superfamily/Winged helix DNA-binding domain"/>
    <property type="match status" value="1"/>
</dbReference>
<sequence>MELGKTSRRVLKAIAKLSSECGYPPTVQEIGDEVGLKSTSTVYGHLERLQKSGYISWQPAKPRTIRVLQED</sequence>
<dbReference type="GO" id="GO:0004252">
    <property type="term" value="F:serine-type endopeptidase activity"/>
    <property type="evidence" value="ECO:0007669"/>
    <property type="project" value="InterPro"/>
</dbReference>
<dbReference type="SUPFAM" id="SSF46785">
    <property type="entry name" value="Winged helix' DNA-binding domain"/>
    <property type="match status" value="1"/>
</dbReference>
<dbReference type="InterPro" id="IPR050077">
    <property type="entry name" value="LexA_repressor"/>
</dbReference>
<keyword evidence="3" id="KW-1185">Reference proteome</keyword>
<reference evidence="2" key="1">
    <citation type="journal article" date="2014" name="Int. J. Syst. Evol. Microbiol.">
        <title>Complete genome sequence of Corynebacterium casei LMG S-19264T (=DSM 44701T), isolated from a smear-ripened cheese.</title>
        <authorList>
            <consortium name="US DOE Joint Genome Institute (JGI-PGF)"/>
            <person name="Walter F."/>
            <person name="Albersmeier A."/>
            <person name="Kalinowski J."/>
            <person name="Ruckert C."/>
        </authorList>
    </citation>
    <scope>NUCLEOTIDE SEQUENCE</scope>
    <source>
        <strain evidence="2">CGMCC 1.12777</strain>
    </source>
</reference>
<dbReference type="RefSeq" id="WP_188497646.1">
    <property type="nucleotide sequence ID" value="NZ_BMFV01000018.1"/>
</dbReference>
<dbReference type="Proteomes" id="UP000656813">
    <property type="component" value="Unassembled WGS sequence"/>
</dbReference>
<dbReference type="PANTHER" id="PTHR33516">
    <property type="entry name" value="LEXA REPRESSOR"/>
    <property type="match status" value="1"/>
</dbReference>
<evidence type="ECO:0000259" key="1">
    <source>
        <dbReference type="Pfam" id="PF01726"/>
    </source>
</evidence>